<comment type="caution">
    <text evidence="9">The sequence shown here is derived from an EMBL/GenBank/DDBJ whole genome shotgun (WGS) entry which is preliminary data.</text>
</comment>
<sequence length="347" mass="40075">MPVYKDEAKGTWFVKCYYTDYTGVKRQRKKRGFKLQREAKEWERDFLASLQYDGATTFGSVAENFIQEITPRRRKTTVRTYNIALAHILPTFKDTALAAITEKSVVLWQNELLSKELSDVYINKIDTIFRTIYKYGAKRCGIMANPFEGVEKIGKARSKSLTFWTYDQYSAFIKLIENPTTHMAFQILYFTGIRIGELFALTAEDINLAEGVMHITKSLQRMERQDVITPPKTEKGIRDITLPAFLTKELENYMAMIYDCNSETRLFGMSKQSLYYPMKKYAEQAGIPRIRIHDFRHSHVALLIEKGVSPLAIAERLGHDSVTVTLGTYGHLYPNKQREIADLLELL</sequence>
<dbReference type="Pfam" id="PF14659">
    <property type="entry name" value="Phage_int_SAM_3"/>
    <property type="match status" value="1"/>
</dbReference>
<feature type="domain" description="Core-binding (CB)" evidence="8">
    <location>
        <begin position="56"/>
        <end position="137"/>
    </location>
</feature>
<evidence type="ECO:0000256" key="3">
    <source>
        <dbReference type="ARBA" id="ARBA00022908"/>
    </source>
</evidence>
<dbReference type="InterPro" id="IPR004107">
    <property type="entry name" value="Integrase_SAM-like_N"/>
</dbReference>
<dbReference type="PANTHER" id="PTHR30349:SF64">
    <property type="entry name" value="PROPHAGE INTEGRASE INTD-RELATED"/>
    <property type="match status" value="1"/>
</dbReference>
<keyword evidence="10" id="KW-1185">Reference proteome</keyword>
<protein>
    <submittedName>
        <fullName evidence="9">Site-specific integrase</fullName>
    </submittedName>
</protein>
<evidence type="ECO:0000256" key="6">
    <source>
        <dbReference type="PROSITE-ProRule" id="PRU01248"/>
    </source>
</evidence>
<evidence type="ECO:0000256" key="4">
    <source>
        <dbReference type="ARBA" id="ARBA00023125"/>
    </source>
</evidence>
<dbReference type="SUPFAM" id="SSF56349">
    <property type="entry name" value="DNA breaking-rejoining enzymes"/>
    <property type="match status" value="1"/>
</dbReference>
<evidence type="ECO:0000313" key="9">
    <source>
        <dbReference type="EMBL" id="MCU6687584.1"/>
    </source>
</evidence>
<dbReference type="Pfam" id="PF14657">
    <property type="entry name" value="Arm-DNA-bind_4"/>
    <property type="match status" value="1"/>
</dbReference>
<organism evidence="9 10">
    <name type="scientific">Dorea acetigenes</name>
    <dbReference type="NCBI Taxonomy" id="2981787"/>
    <lineage>
        <taxon>Bacteria</taxon>
        <taxon>Bacillati</taxon>
        <taxon>Bacillota</taxon>
        <taxon>Clostridia</taxon>
        <taxon>Lachnospirales</taxon>
        <taxon>Lachnospiraceae</taxon>
        <taxon>Dorea</taxon>
    </lineage>
</organism>
<keyword evidence="3" id="KW-0229">DNA integration</keyword>
<dbReference type="PROSITE" id="PS51898">
    <property type="entry name" value="TYR_RECOMBINASE"/>
    <property type="match status" value="1"/>
</dbReference>
<comment type="function">
    <text evidence="1">Site-specific tyrosine recombinase, which acts by catalyzing the cutting and rejoining of the recombining DNA molecules.</text>
</comment>
<dbReference type="PROSITE" id="PS51900">
    <property type="entry name" value="CB"/>
    <property type="match status" value="1"/>
</dbReference>
<dbReference type="InterPro" id="IPR050090">
    <property type="entry name" value="Tyrosine_recombinase_XerCD"/>
</dbReference>
<dbReference type="PANTHER" id="PTHR30349">
    <property type="entry name" value="PHAGE INTEGRASE-RELATED"/>
    <property type="match status" value="1"/>
</dbReference>
<evidence type="ECO:0000259" key="7">
    <source>
        <dbReference type="PROSITE" id="PS51898"/>
    </source>
</evidence>
<dbReference type="CDD" id="cd01189">
    <property type="entry name" value="INT_ICEBs1_C_like"/>
    <property type="match status" value="1"/>
</dbReference>
<dbReference type="InterPro" id="IPR010998">
    <property type="entry name" value="Integrase_recombinase_N"/>
</dbReference>
<evidence type="ECO:0000256" key="2">
    <source>
        <dbReference type="ARBA" id="ARBA00008857"/>
    </source>
</evidence>
<dbReference type="InterPro" id="IPR028259">
    <property type="entry name" value="AP2-like_int_N"/>
</dbReference>
<comment type="similarity">
    <text evidence="2">Belongs to the 'phage' integrase family.</text>
</comment>
<gene>
    <name evidence="9" type="ORF">OCV99_13765</name>
</gene>
<dbReference type="InterPro" id="IPR044068">
    <property type="entry name" value="CB"/>
</dbReference>
<accession>A0ABT2RQ88</accession>
<dbReference type="InterPro" id="IPR002104">
    <property type="entry name" value="Integrase_catalytic"/>
</dbReference>
<feature type="domain" description="Tyr recombinase" evidence="7">
    <location>
        <begin position="159"/>
        <end position="342"/>
    </location>
</feature>
<keyword evidence="5" id="KW-0233">DNA recombination</keyword>
<keyword evidence="4 6" id="KW-0238">DNA-binding</keyword>
<evidence type="ECO:0000256" key="5">
    <source>
        <dbReference type="ARBA" id="ARBA00023172"/>
    </source>
</evidence>
<dbReference type="Gene3D" id="1.10.443.10">
    <property type="entry name" value="Intergrase catalytic core"/>
    <property type="match status" value="1"/>
</dbReference>
<dbReference type="Proteomes" id="UP001652431">
    <property type="component" value="Unassembled WGS sequence"/>
</dbReference>
<evidence type="ECO:0000259" key="8">
    <source>
        <dbReference type="PROSITE" id="PS51900"/>
    </source>
</evidence>
<evidence type="ECO:0000313" key="10">
    <source>
        <dbReference type="Proteomes" id="UP001652431"/>
    </source>
</evidence>
<evidence type="ECO:0000256" key="1">
    <source>
        <dbReference type="ARBA" id="ARBA00003283"/>
    </source>
</evidence>
<dbReference type="Pfam" id="PF00589">
    <property type="entry name" value="Phage_integrase"/>
    <property type="match status" value="1"/>
</dbReference>
<dbReference type="EMBL" id="JAOQJU010000022">
    <property type="protein sequence ID" value="MCU6687584.1"/>
    <property type="molecule type" value="Genomic_DNA"/>
</dbReference>
<dbReference type="InterPro" id="IPR013762">
    <property type="entry name" value="Integrase-like_cat_sf"/>
</dbReference>
<name>A0ABT2RQ88_9FIRM</name>
<reference evidence="9 10" key="1">
    <citation type="journal article" date="2021" name="ISME Commun">
        <title>Automated analysis of genomic sequences facilitates high-throughput and comprehensive description of bacteria.</title>
        <authorList>
            <person name="Hitch T.C.A."/>
        </authorList>
    </citation>
    <scope>NUCLEOTIDE SEQUENCE [LARGE SCALE GENOMIC DNA]</scope>
    <source>
        <strain evidence="9 10">Sanger_03</strain>
    </source>
</reference>
<dbReference type="RefSeq" id="WP_158371327.1">
    <property type="nucleotide sequence ID" value="NZ_JAOQJU010000022.1"/>
</dbReference>
<dbReference type="Gene3D" id="1.10.150.130">
    <property type="match status" value="1"/>
</dbReference>
<dbReference type="InterPro" id="IPR011010">
    <property type="entry name" value="DNA_brk_join_enz"/>
</dbReference>
<proteinExistence type="inferred from homology"/>